<evidence type="ECO:0000313" key="2">
    <source>
        <dbReference type="EMBL" id="MCY9763499.1"/>
    </source>
</evidence>
<proteinExistence type="predicted"/>
<evidence type="ECO:0000313" key="3">
    <source>
        <dbReference type="Proteomes" id="UP001527181"/>
    </source>
</evidence>
<sequence>MHKQLFMLQLKMGLLSLPEAERNEILAEYDAHFEFSKQQGRTEEEIARELGDPEELAAELLLGGRGDKAQSIEGETGDLFDKPPNQGQQVPPIWEDPTYLHQQEQPLHFHHYEQHDAHLRDMMNRNVYPPIAPYEERRSRSFPGLIGTLFISLFIVPLLIGGWGVCIGLGAAAVALLLSPILYVVKLVLGSPIYGSELSVLAIAFGLGILLIQAVLFLGGKYTKWNASYFRWTVYEGKGGMR</sequence>
<name>A0ABT4H3N4_PAEAL</name>
<gene>
    <name evidence="2" type="ORF">M5X12_23585</name>
</gene>
<keyword evidence="1" id="KW-0812">Transmembrane</keyword>
<dbReference type="Proteomes" id="UP001527181">
    <property type="component" value="Unassembled WGS sequence"/>
</dbReference>
<organism evidence="2 3">
    <name type="scientific">Paenibacillus alvei</name>
    <name type="common">Bacillus alvei</name>
    <dbReference type="NCBI Taxonomy" id="44250"/>
    <lineage>
        <taxon>Bacteria</taxon>
        <taxon>Bacillati</taxon>
        <taxon>Bacillota</taxon>
        <taxon>Bacilli</taxon>
        <taxon>Bacillales</taxon>
        <taxon>Paenibacillaceae</taxon>
        <taxon>Paenibacillus</taxon>
    </lineage>
</organism>
<evidence type="ECO:0000256" key="1">
    <source>
        <dbReference type="SAM" id="Phobius"/>
    </source>
</evidence>
<dbReference type="RefSeq" id="WP_005545809.1">
    <property type="nucleotide sequence ID" value="NZ_JAKOBS010000011.1"/>
</dbReference>
<dbReference type="Pfam" id="PF22564">
    <property type="entry name" value="HAAS"/>
    <property type="match status" value="1"/>
</dbReference>
<accession>A0ABT4H3N4</accession>
<comment type="caution">
    <text evidence="2">The sequence shown here is derived from an EMBL/GenBank/DDBJ whole genome shotgun (WGS) entry which is preliminary data.</text>
</comment>
<keyword evidence="3" id="KW-1185">Reference proteome</keyword>
<keyword evidence="1" id="KW-1133">Transmembrane helix</keyword>
<feature type="transmembrane region" description="Helical" evidence="1">
    <location>
        <begin position="145"/>
        <end position="178"/>
    </location>
</feature>
<dbReference type="EMBL" id="JAMDNP010000056">
    <property type="protein sequence ID" value="MCY9763499.1"/>
    <property type="molecule type" value="Genomic_DNA"/>
</dbReference>
<feature type="transmembrane region" description="Helical" evidence="1">
    <location>
        <begin position="198"/>
        <end position="218"/>
    </location>
</feature>
<keyword evidence="1" id="KW-0472">Membrane</keyword>
<protein>
    <submittedName>
        <fullName evidence="2">DUF1700 domain-containing protein</fullName>
    </submittedName>
</protein>
<reference evidence="2 3" key="1">
    <citation type="submission" date="2022-05" db="EMBL/GenBank/DDBJ databases">
        <title>Genome Sequencing of Bee-Associated Microbes.</title>
        <authorList>
            <person name="Dunlap C."/>
        </authorList>
    </citation>
    <scope>NUCLEOTIDE SEQUENCE [LARGE SCALE GENOMIC DNA]</scope>
    <source>
        <strain evidence="2 3">NRRL B-04010</strain>
    </source>
</reference>
<dbReference type="GeneID" id="94489036"/>